<dbReference type="CDD" id="cd07034">
    <property type="entry name" value="TPP_PYR_PFOR_IOR-alpha_like"/>
    <property type="match status" value="1"/>
</dbReference>
<feature type="domain" description="4Fe-4S ferredoxin-type" evidence="16">
    <location>
        <begin position="571"/>
        <end position="597"/>
    </location>
</feature>
<dbReference type="PIRSF" id="PIRSF006439">
    <property type="entry name" value="Indolepyruvate_ferr_oxidored"/>
    <property type="match status" value="1"/>
</dbReference>
<dbReference type="InterPro" id="IPR002880">
    <property type="entry name" value="Pyrv_Fd/Flavodoxin_OxRdtase_N"/>
</dbReference>
<evidence type="ECO:0000256" key="14">
    <source>
        <dbReference type="PIRNR" id="PIRNR006439"/>
    </source>
</evidence>
<comment type="cofactor">
    <cofactor evidence="14 15">
        <name>[4Fe-4S] cluster</name>
        <dbReference type="ChEBI" id="CHEBI:49883"/>
    </cofactor>
    <text evidence="14 15">Binds 2 [4Fe-4S] clusters. In this family the first cluster has a non-standard and varying [4Fe-4S] binding motif CX(2)CX(2)CX(4-5)CP.</text>
</comment>
<keyword evidence="10 14" id="KW-0408">Iron</keyword>
<dbReference type="GO" id="GO:0043805">
    <property type="term" value="F:indolepyruvate ferredoxin oxidoreductase activity"/>
    <property type="evidence" value="ECO:0007669"/>
    <property type="project" value="UniProtKB-UniRule"/>
</dbReference>
<evidence type="ECO:0000256" key="4">
    <source>
        <dbReference type="ARBA" id="ARBA00017710"/>
    </source>
</evidence>
<dbReference type="EMBL" id="JAFGIX010000057">
    <property type="protein sequence ID" value="MBN1573846.1"/>
    <property type="molecule type" value="Genomic_DNA"/>
</dbReference>
<comment type="function">
    <text evidence="1 14">Catalyzes the ferredoxin-dependent oxidative decarboxylation of arylpyruvates.</text>
</comment>
<proteinExistence type="predicted"/>
<dbReference type="NCBIfam" id="TIGR03336">
    <property type="entry name" value="IOR_alpha"/>
    <property type="match status" value="1"/>
</dbReference>
<dbReference type="InterPro" id="IPR011766">
    <property type="entry name" value="TPP_enzyme_TPP-bd"/>
</dbReference>
<dbReference type="SUPFAM" id="SSF52518">
    <property type="entry name" value="Thiamin diphosphate-binding fold (THDP-binding)"/>
    <property type="match status" value="2"/>
</dbReference>
<dbReference type="GO" id="GO:0046872">
    <property type="term" value="F:metal ion binding"/>
    <property type="evidence" value="ECO:0007669"/>
    <property type="project" value="UniProtKB-UniRule"/>
</dbReference>
<evidence type="ECO:0000313" key="17">
    <source>
        <dbReference type="EMBL" id="MBN1573846.1"/>
    </source>
</evidence>
<keyword evidence="7 14" id="KW-0479">Metal-binding</keyword>
<evidence type="ECO:0000256" key="15">
    <source>
        <dbReference type="PIRSR" id="PIRSR006439-50"/>
    </source>
</evidence>
<evidence type="ECO:0000313" key="18">
    <source>
        <dbReference type="Proteomes" id="UP000809273"/>
    </source>
</evidence>
<feature type="binding site" evidence="15">
    <location>
        <position position="583"/>
    </location>
    <ligand>
        <name>[4Fe-4S] cluster</name>
        <dbReference type="ChEBI" id="CHEBI:49883"/>
        <label>2</label>
    </ligand>
</feature>
<dbReference type="Pfam" id="PF01855">
    <property type="entry name" value="POR_N"/>
    <property type="match status" value="1"/>
</dbReference>
<feature type="binding site" evidence="15">
    <location>
        <position position="590"/>
    </location>
    <ligand>
        <name>[4Fe-4S] cluster</name>
        <dbReference type="ChEBI" id="CHEBI:49883"/>
        <label>1</label>
    </ligand>
</feature>
<keyword evidence="11 14" id="KW-0411">Iron-sulfur</keyword>
<dbReference type="InterPro" id="IPR045025">
    <property type="entry name" value="HACL1-like"/>
</dbReference>
<feature type="binding site" evidence="15">
    <location>
        <position position="546"/>
    </location>
    <ligand>
        <name>[4Fe-4S] cluster</name>
        <dbReference type="ChEBI" id="CHEBI:49883"/>
        <label>1</label>
    </ligand>
</feature>
<dbReference type="InterPro" id="IPR017896">
    <property type="entry name" value="4Fe4S_Fe-S-bd"/>
</dbReference>
<dbReference type="FunFam" id="3.40.50.970:FF:000039">
    <property type="entry name" value="Indolepyruvate oxidoreductase subunit IorA"/>
    <property type="match status" value="1"/>
</dbReference>
<dbReference type="Gene3D" id="3.40.50.970">
    <property type="match status" value="2"/>
</dbReference>
<keyword evidence="9 14" id="KW-0560">Oxidoreductase</keyword>
<dbReference type="PANTHER" id="PTHR43710">
    <property type="entry name" value="2-HYDROXYACYL-COA LYASE"/>
    <property type="match status" value="1"/>
</dbReference>
<dbReference type="InterPro" id="IPR029061">
    <property type="entry name" value="THDP-binding"/>
</dbReference>
<keyword evidence="5 14" id="KW-0813">Transport</keyword>
<evidence type="ECO:0000256" key="9">
    <source>
        <dbReference type="ARBA" id="ARBA00023002"/>
    </source>
</evidence>
<dbReference type="PANTHER" id="PTHR43710:SF5">
    <property type="entry name" value="INDOLEPYRUVATE FERREDOXIN OXIDOREDUCTASE ALPHA SUBUNIT"/>
    <property type="match status" value="1"/>
</dbReference>
<sequence length="597" mass="64759">MVLMSGNEAIARGAYESGVVFASAYPGTPSTEILENMKNYDGVYSEWSPNEKVALEVGVGAAYAGARALVAMKHVGVNVAADPLFTLSYTGVRGGLVIVSADDPELHSSQNEQDNRNYAKFAKIPMLDPSDSQEAKDFVRLAFDISEKFDTPVFLRTTTRISHSKSPVKISPADRDNATKGIAAVKDPEKLVMLPNNARKRHVVVEKRLDDLREFANDFTENRIEEGKGKTGIVTSGISYQYAKELFPNAPILKLGMIYPLPEKIIREFVKDLDEVVVIEELDPFFEEQIKAMGIEAKGKEFIPILGELNLDIVESSGLIGTQGPKLREPVEIDLPKLPPRPPNMCPGCPHRGVFYELSKKKVFVTGDIGCYTLAFLPPLRSIDTCLCMGASIGHAIGMDKVLSMADHEKGEGGVVAVIGDSTFFHSGITGLMDAAYNRSGSTIIILDNRTTAMTGAQDNPGTGRTLMGDETNIVDVEALAKALGIKRLSVIDPYDLDNTSLVISNELKSKETSLIISRGPCVLLRGAKRDSWKQHTIDVDKCTGCKACLKLGCPALGWAPDELNSKGKEGRAVIDRLICIGCGVCTNLCKFDAIVT</sequence>
<dbReference type="Pfam" id="PF02775">
    <property type="entry name" value="TPP_enzyme_C"/>
    <property type="match status" value="1"/>
</dbReference>
<evidence type="ECO:0000256" key="10">
    <source>
        <dbReference type="ARBA" id="ARBA00023004"/>
    </source>
</evidence>
<dbReference type="GO" id="GO:0051539">
    <property type="term" value="F:4 iron, 4 sulfur cluster binding"/>
    <property type="evidence" value="ECO:0007669"/>
    <property type="project" value="UniProtKB-UniRule"/>
</dbReference>
<dbReference type="CDD" id="cd02008">
    <property type="entry name" value="TPP_IOR_alpha"/>
    <property type="match status" value="1"/>
</dbReference>
<feature type="binding site" evidence="15">
    <location>
        <position position="543"/>
    </location>
    <ligand>
        <name>[4Fe-4S] cluster</name>
        <dbReference type="ChEBI" id="CHEBI:49883"/>
        <label>1</label>
    </ligand>
</feature>
<evidence type="ECO:0000256" key="7">
    <source>
        <dbReference type="ARBA" id="ARBA00022723"/>
    </source>
</evidence>
<keyword evidence="8 14" id="KW-0249">Electron transport</keyword>
<evidence type="ECO:0000256" key="6">
    <source>
        <dbReference type="ARBA" id="ARBA00022485"/>
    </source>
</evidence>
<evidence type="ECO:0000256" key="1">
    <source>
        <dbReference type="ARBA" id="ARBA00002995"/>
    </source>
</evidence>
<evidence type="ECO:0000256" key="12">
    <source>
        <dbReference type="ARBA" id="ARBA00030514"/>
    </source>
</evidence>
<organism evidence="17 18">
    <name type="scientific">Candidatus Zymogenus saltonus</name>
    <dbReference type="NCBI Taxonomy" id="2844893"/>
    <lineage>
        <taxon>Bacteria</taxon>
        <taxon>Deltaproteobacteria</taxon>
        <taxon>Candidatus Zymogenia</taxon>
        <taxon>Candidatus Zymogeniales</taxon>
        <taxon>Candidatus Zymogenaceae</taxon>
        <taxon>Candidatus Zymogenus</taxon>
    </lineage>
</organism>
<dbReference type="EC" id="1.2.7.8" evidence="3 14"/>
<reference evidence="17" key="2">
    <citation type="submission" date="2021-01" db="EMBL/GenBank/DDBJ databases">
        <authorList>
            <person name="Hahn C.R."/>
            <person name="Youssef N.H."/>
            <person name="Elshahed M."/>
        </authorList>
    </citation>
    <scope>NUCLEOTIDE SEQUENCE</scope>
    <source>
        <strain evidence="17">Zod_Metabat.24</strain>
    </source>
</reference>
<dbReference type="GO" id="GO:0030976">
    <property type="term" value="F:thiamine pyrophosphate binding"/>
    <property type="evidence" value="ECO:0007669"/>
    <property type="project" value="InterPro"/>
</dbReference>
<dbReference type="SUPFAM" id="SSF54862">
    <property type="entry name" value="4Fe-4S ferredoxins"/>
    <property type="match status" value="1"/>
</dbReference>
<evidence type="ECO:0000256" key="13">
    <source>
        <dbReference type="ARBA" id="ARBA00048332"/>
    </source>
</evidence>
<evidence type="ECO:0000256" key="8">
    <source>
        <dbReference type="ARBA" id="ARBA00022982"/>
    </source>
</evidence>
<evidence type="ECO:0000256" key="11">
    <source>
        <dbReference type="ARBA" id="ARBA00023014"/>
    </source>
</evidence>
<comment type="caution">
    <text evidence="17">The sequence shown here is derived from an EMBL/GenBank/DDBJ whole genome shotgun (WGS) entry which is preliminary data.</text>
</comment>
<evidence type="ECO:0000256" key="3">
    <source>
        <dbReference type="ARBA" id="ARBA00012812"/>
    </source>
</evidence>
<protein>
    <recommendedName>
        <fullName evidence="4 14">Indolepyruvate oxidoreductase subunit IorA</fullName>
        <shortName evidence="14">IOR</shortName>
        <ecNumber evidence="3 14">1.2.7.8</ecNumber>
    </recommendedName>
    <alternativeName>
        <fullName evidence="12 14">Indolepyruvate ferredoxin oxidoreductase subunit alpha</fullName>
    </alternativeName>
</protein>
<feature type="binding site" evidence="15">
    <location>
        <position position="580"/>
    </location>
    <ligand>
        <name>[4Fe-4S] cluster</name>
        <dbReference type="ChEBI" id="CHEBI:49883"/>
        <label>2</label>
    </ligand>
</feature>
<name>A0A9D8KFJ8_9DELT</name>
<reference evidence="17" key="1">
    <citation type="journal article" date="2021" name="Environ. Microbiol.">
        <title>Genomic characterization of three novel Desulfobacterota classes expand the metabolic and phylogenetic diversity of the phylum.</title>
        <authorList>
            <person name="Murphy C.L."/>
            <person name="Biggerstaff J."/>
            <person name="Eichhorn A."/>
            <person name="Ewing E."/>
            <person name="Shahan R."/>
            <person name="Soriano D."/>
            <person name="Stewart S."/>
            <person name="VanMol K."/>
            <person name="Walker R."/>
            <person name="Walters P."/>
            <person name="Elshahed M.S."/>
            <person name="Youssef N.H."/>
        </authorList>
    </citation>
    <scope>NUCLEOTIDE SEQUENCE</scope>
    <source>
        <strain evidence="17">Zod_Metabat.24</strain>
    </source>
</reference>
<accession>A0A9D8KFJ8</accession>
<dbReference type="InterPro" id="IPR017721">
    <property type="entry name" value="IorA"/>
</dbReference>
<feature type="binding site" evidence="15">
    <location>
        <position position="554"/>
    </location>
    <ligand>
        <name>[4Fe-4S] cluster</name>
        <dbReference type="ChEBI" id="CHEBI:49883"/>
        <label>2</label>
    </ligand>
</feature>
<evidence type="ECO:0000256" key="2">
    <source>
        <dbReference type="ARBA" id="ARBA00011238"/>
    </source>
</evidence>
<feature type="domain" description="4Fe-4S ferredoxin-type" evidence="16">
    <location>
        <begin position="534"/>
        <end position="564"/>
    </location>
</feature>
<evidence type="ECO:0000256" key="5">
    <source>
        <dbReference type="ARBA" id="ARBA00022448"/>
    </source>
</evidence>
<feature type="binding site" evidence="15">
    <location>
        <position position="586"/>
    </location>
    <ligand>
        <name>[4Fe-4S] cluster</name>
        <dbReference type="ChEBI" id="CHEBI:49883"/>
        <label>2</label>
    </ligand>
</feature>
<dbReference type="AlphaFoldDB" id="A0A9D8KFJ8"/>
<dbReference type="Gene3D" id="3.30.70.20">
    <property type="match status" value="1"/>
</dbReference>
<evidence type="ECO:0000259" key="16">
    <source>
        <dbReference type="PROSITE" id="PS51379"/>
    </source>
</evidence>
<feature type="binding site" evidence="15">
    <location>
        <position position="549"/>
    </location>
    <ligand>
        <name>[4Fe-4S] cluster</name>
        <dbReference type="ChEBI" id="CHEBI:49883"/>
        <label>1</label>
    </ligand>
</feature>
<dbReference type="PROSITE" id="PS51379">
    <property type="entry name" value="4FE4S_FER_2"/>
    <property type="match status" value="2"/>
</dbReference>
<comment type="subunit">
    <text evidence="2">Heterodimer of the IorA and IorB subunits.</text>
</comment>
<dbReference type="SUPFAM" id="SSF52922">
    <property type="entry name" value="TK C-terminal domain-like"/>
    <property type="match status" value="1"/>
</dbReference>
<comment type="catalytic activity">
    <reaction evidence="13 14">
        <text>indole-3-pyruvate + 2 oxidized [2Fe-2S]-[ferredoxin] + CoA = (indol-3-yl)acetyl-CoA + 2 reduced [2Fe-2S]-[ferredoxin] + CO2 + H(+)</text>
        <dbReference type="Rhea" id="RHEA:12645"/>
        <dbReference type="Rhea" id="RHEA-COMP:10000"/>
        <dbReference type="Rhea" id="RHEA-COMP:10001"/>
        <dbReference type="ChEBI" id="CHEBI:15378"/>
        <dbReference type="ChEBI" id="CHEBI:16526"/>
        <dbReference type="ChEBI" id="CHEBI:17640"/>
        <dbReference type="ChEBI" id="CHEBI:33737"/>
        <dbReference type="ChEBI" id="CHEBI:33738"/>
        <dbReference type="ChEBI" id="CHEBI:57271"/>
        <dbReference type="ChEBI" id="CHEBI:57287"/>
        <dbReference type="EC" id="1.2.7.8"/>
    </reaction>
</comment>
<dbReference type="Proteomes" id="UP000809273">
    <property type="component" value="Unassembled WGS sequence"/>
</dbReference>
<keyword evidence="6 14" id="KW-0004">4Fe-4S</keyword>
<dbReference type="InterPro" id="IPR009014">
    <property type="entry name" value="Transketo_C/PFOR_II"/>
</dbReference>
<gene>
    <name evidence="17" type="primary">iorA</name>
    <name evidence="17" type="ORF">JW984_11675</name>
</gene>